<dbReference type="Proteomes" id="UP000231192">
    <property type="component" value="Unassembled WGS sequence"/>
</dbReference>
<keyword evidence="2" id="KW-0472">Membrane</keyword>
<proteinExistence type="predicted"/>
<evidence type="ECO:0000256" key="2">
    <source>
        <dbReference type="SAM" id="Phobius"/>
    </source>
</evidence>
<feature type="region of interest" description="Disordered" evidence="1">
    <location>
        <begin position="1"/>
        <end position="76"/>
    </location>
</feature>
<sequence>MTQDYLQDIVSPEDPGFDDKEQQIPIRVNENPAAPPPSRGIRNISVPERTRPSYGAPPRVGDDMRGVPHEAMPPRPPRRHSRLWMWILAALSLVVLAGLALIAFRPTTVTVTPKSQAVTFTDAMVFVAIPSPDPSSTPSTLSYTVHTLELEDSEVVPSVGTTHVETKASGSITVYNNYSSAPVRLIKNTRFETPEGLIFRTPAEIVIPGKSSSAPGQIKVTVFADQPGEKYNVGPVARFNLPGLTSGPMYAGVYAKSTTAMAGGFVGEQPATAPGALNAAIATVRARLETKARESVAREEAGMIALADLASITFQSLPHTEEAGTGVRIHEKAIIEIPMVSKDALGIAVARSLAEEDTVPLTFVPRETLVAHEASSSAPTVGVDSLTFSFTGSGNLVWKVDGAALASALAGRDSTAFQTIVNTFSGIQEAHARIEPFWKKTFPANASDIEVMIEGPETK</sequence>
<dbReference type="EMBL" id="PFBK01000008">
    <property type="protein sequence ID" value="PIR83571.1"/>
    <property type="molecule type" value="Genomic_DNA"/>
</dbReference>
<comment type="caution">
    <text evidence="3">The sequence shown here is derived from an EMBL/GenBank/DDBJ whole genome shotgun (WGS) entry which is preliminary data.</text>
</comment>
<dbReference type="AlphaFoldDB" id="A0A2H0UAY6"/>
<evidence type="ECO:0008006" key="5">
    <source>
        <dbReference type="Google" id="ProtNLM"/>
    </source>
</evidence>
<evidence type="ECO:0000256" key="1">
    <source>
        <dbReference type="SAM" id="MobiDB-lite"/>
    </source>
</evidence>
<name>A0A2H0UAY6_9BACT</name>
<evidence type="ECO:0000313" key="3">
    <source>
        <dbReference type="EMBL" id="PIR83571.1"/>
    </source>
</evidence>
<accession>A0A2H0UAY6</accession>
<keyword evidence="2" id="KW-0812">Transmembrane</keyword>
<protein>
    <recommendedName>
        <fullName evidence="5">Baseplate protein J-like domain-containing protein</fullName>
    </recommendedName>
</protein>
<reference evidence="4" key="1">
    <citation type="submission" date="2017-09" db="EMBL/GenBank/DDBJ databases">
        <title>Depth-based differentiation of microbial function through sediment-hosted aquifers and enrichment of novel symbionts in the deep terrestrial subsurface.</title>
        <authorList>
            <person name="Probst A.J."/>
            <person name="Ladd B."/>
            <person name="Jarett J.K."/>
            <person name="Geller-Mcgrath D.E."/>
            <person name="Sieber C.M.K."/>
            <person name="Emerson J.B."/>
            <person name="Anantharaman K."/>
            <person name="Thomas B.C."/>
            <person name="Malmstrom R."/>
            <person name="Stieglmeier M."/>
            <person name="Klingl A."/>
            <person name="Woyke T."/>
            <person name="Ryan C.M."/>
            <person name="Banfield J.F."/>
        </authorList>
    </citation>
    <scope>NUCLEOTIDE SEQUENCE [LARGE SCALE GENOMIC DNA]</scope>
</reference>
<gene>
    <name evidence="3" type="ORF">COU18_02710</name>
</gene>
<evidence type="ECO:0000313" key="4">
    <source>
        <dbReference type="Proteomes" id="UP000231192"/>
    </source>
</evidence>
<organism evidence="3 4">
    <name type="scientific">Candidatus Kaiserbacteria bacterium CG10_big_fil_rev_8_21_14_0_10_51_14</name>
    <dbReference type="NCBI Taxonomy" id="1974610"/>
    <lineage>
        <taxon>Bacteria</taxon>
        <taxon>Candidatus Kaiseribacteriota</taxon>
    </lineage>
</organism>
<keyword evidence="2" id="KW-1133">Transmembrane helix</keyword>
<feature type="transmembrane region" description="Helical" evidence="2">
    <location>
        <begin position="83"/>
        <end position="104"/>
    </location>
</feature>